<evidence type="ECO:0000313" key="2">
    <source>
        <dbReference type="Proteomes" id="UP000076038"/>
    </source>
</evidence>
<dbReference type="KEGG" id="rhs:A3Q41_01581"/>
<evidence type="ECO:0008006" key="3">
    <source>
        <dbReference type="Google" id="ProtNLM"/>
    </source>
</evidence>
<dbReference type="OrthoDB" id="4548523at2"/>
<accession>A0A143QI97</accession>
<reference evidence="1 2" key="1">
    <citation type="journal article" date="2016" name="Genome Announc.">
        <title>Complete Genome and Plasmid Sequences for Rhodococcus fascians D188 and Draft Sequences for Rhodococcus Isolates PBTS 1 and PBTS 2.</title>
        <authorList>
            <person name="Stamler R.A."/>
            <person name="Vereecke D."/>
            <person name="Zhang Y."/>
            <person name="Schilkey F."/>
            <person name="Devitt N."/>
            <person name="Randall J.J."/>
        </authorList>
    </citation>
    <scope>NUCLEOTIDE SEQUENCE [LARGE SCALE GENOMIC DNA]</scope>
    <source>
        <strain evidence="1 2">PBTS2</strain>
    </source>
</reference>
<dbReference type="RefSeq" id="WP_048318971.1">
    <property type="nucleotide sequence ID" value="NZ_CP015220.1"/>
</dbReference>
<proteinExistence type="predicted"/>
<name>A0A143QI97_RHOFA</name>
<dbReference type="EMBL" id="CP015220">
    <property type="protein sequence ID" value="AMY22885.1"/>
    <property type="molecule type" value="Genomic_DNA"/>
</dbReference>
<dbReference type="PATRIC" id="fig|1653479.3.peg.1603"/>
<dbReference type="AlphaFoldDB" id="A0A143QI97"/>
<dbReference type="InterPro" id="IPR007061">
    <property type="entry name" value="MST-like"/>
</dbReference>
<dbReference type="InterPro" id="IPR034660">
    <property type="entry name" value="DinB/YfiT-like"/>
</dbReference>
<dbReference type="Proteomes" id="UP000076038">
    <property type="component" value="Chromosome"/>
</dbReference>
<reference evidence="2" key="2">
    <citation type="submission" date="2016-04" db="EMBL/GenBank/DDBJ databases">
        <title>Complete Genome and Plasmid Sequences for Rhodococcus fascians D188 and Draft Sequences for Rhodococcus spp. Isolates PBTS 1 and PBTS 2.</title>
        <authorList>
            <person name="Stamer R."/>
            <person name="Vereecke D."/>
            <person name="Zhang Y."/>
            <person name="Schilkey F."/>
            <person name="Devitt N."/>
            <person name="Randall J."/>
        </authorList>
    </citation>
    <scope>NUCLEOTIDE SEQUENCE [LARGE SCALE GENOMIC DNA]</scope>
    <source>
        <strain evidence="2">PBTS2</strain>
    </source>
</reference>
<sequence length="171" mass="18731">MATENTDIQKMLAEQRANFLITVRGISEEQARTRTTASELTLGGLLHHAISNERHWMTVIAELDETAEFDMAAAGSEYVMAENETVAGLVAEWEQVAGATSAALETLDLDLSVPVPTAPWAPERIWQSARFTVLHILREISQHAGHADIIREELDGANTTQAWASEAGMSF</sequence>
<dbReference type="Pfam" id="PF04978">
    <property type="entry name" value="MST"/>
    <property type="match status" value="1"/>
</dbReference>
<dbReference type="Gene3D" id="1.20.120.450">
    <property type="entry name" value="dinb family like domain"/>
    <property type="match status" value="1"/>
</dbReference>
<protein>
    <recommendedName>
        <fullName evidence="3">DinB family protein</fullName>
    </recommendedName>
</protein>
<evidence type="ECO:0000313" key="1">
    <source>
        <dbReference type="EMBL" id="AMY22885.1"/>
    </source>
</evidence>
<gene>
    <name evidence="1" type="ORF">A3Q41_01581</name>
</gene>
<organism evidence="1 2">
    <name type="scientific">Rhodococcoides fascians</name>
    <name type="common">Rhodococcus fascians</name>
    <dbReference type="NCBI Taxonomy" id="1828"/>
    <lineage>
        <taxon>Bacteria</taxon>
        <taxon>Bacillati</taxon>
        <taxon>Actinomycetota</taxon>
        <taxon>Actinomycetes</taxon>
        <taxon>Mycobacteriales</taxon>
        <taxon>Nocardiaceae</taxon>
        <taxon>Rhodococcoides</taxon>
    </lineage>
</organism>
<dbReference type="SUPFAM" id="SSF109854">
    <property type="entry name" value="DinB/YfiT-like putative metalloenzymes"/>
    <property type="match status" value="1"/>
</dbReference>
<keyword evidence="2" id="KW-1185">Reference proteome</keyword>